<accession>A0ABT3N8Y6</accession>
<gene>
    <name evidence="2" type="ORF">OOT00_07980</name>
</gene>
<evidence type="ECO:0000313" key="3">
    <source>
        <dbReference type="Proteomes" id="UP001209681"/>
    </source>
</evidence>
<dbReference type="EMBL" id="JAPFPW010000007">
    <property type="protein sequence ID" value="MCW7753921.1"/>
    <property type="molecule type" value="Genomic_DNA"/>
</dbReference>
<feature type="compositionally biased region" description="Basic and acidic residues" evidence="1">
    <location>
        <begin position="137"/>
        <end position="147"/>
    </location>
</feature>
<sequence length="171" mass="19957">MSTEKEEKRKKQDTILQQEIRNNRKFSMAEAIGREGGHFMKGHNPVPAIDRLVAKLNDFIRDHTRDTSRVLISVLQEKVKNNSLSLSEQSEKPFTFLHGLIRSYLDYPERLYELTRQADIKWGQINNEKPYFQKPGDPPHPEDEYSHESVAARLTDLLETMEASMEEENKD</sequence>
<dbReference type="Proteomes" id="UP001209681">
    <property type="component" value="Unassembled WGS sequence"/>
</dbReference>
<reference evidence="2 3" key="1">
    <citation type="submission" date="2022-11" db="EMBL/GenBank/DDBJ databases">
        <title>Desulfobotulus tamanensis H1 sp. nov. - anaerobic, alkaliphilic, sulphate reducing bacterium isolated from terrestrial mud volcano.</title>
        <authorList>
            <person name="Frolova A."/>
            <person name="Merkel A.Y."/>
            <person name="Slobodkin A.I."/>
        </authorList>
    </citation>
    <scope>NUCLEOTIDE SEQUENCE [LARGE SCALE GENOMIC DNA]</scope>
    <source>
        <strain evidence="2 3">H1</strain>
    </source>
</reference>
<protein>
    <submittedName>
        <fullName evidence="2">Uncharacterized protein</fullName>
    </submittedName>
</protein>
<evidence type="ECO:0000313" key="2">
    <source>
        <dbReference type="EMBL" id="MCW7753921.1"/>
    </source>
</evidence>
<dbReference type="RefSeq" id="WP_265424788.1">
    <property type="nucleotide sequence ID" value="NZ_JAPFPW010000007.1"/>
</dbReference>
<comment type="caution">
    <text evidence="2">The sequence shown here is derived from an EMBL/GenBank/DDBJ whole genome shotgun (WGS) entry which is preliminary data.</text>
</comment>
<proteinExistence type="predicted"/>
<name>A0ABT3N8Y6_9BACT</name>
<feature type="region of interest" description="Disordered" evidence="1">
    <location>
        <begin position="129"/>
        <end position="148"/>
    </location>
</feature>
<keyword evidence="3" id="KW-1185">Reference proteome</keyword>
<evidence type="ECO:0000256" key="1">
    <source>
        <dbReference type="SAM" id="MobiDB-lite"/>
    </source>
</evidence>
<organism evidence="2 3">
    <name type="scientific">Desulfobotulus pelophilus</name>
    <dbReference type="NCBI Taxonomy" id="2823377"/>
    <lineage>
        <taxon>Bacteria</taxon>
        <taxon>Pseudomonadati</taxon>
        <taxon>Thermodesulfobacteriota</taxon>
        <taxon>Desulfobacteria</taxon>
        <taxon>Desulfobacterales</taxon>
        <taxon>Desulfobacteraceae</taxon>
        <taxon>Desulfobotulus</taxon>
    </lineage>
</organism>